<dbReference type="Pfam" id="PF03992">
    <property type="entry name" value="ABM"/>
    <property type="match status" value="1"/>
</dbReference>
<sequence length="126" mass="13244">MGNWTPDRRATQNRGDVVTSPTGESGMYGLIGKMRAVAGQRDALVAILLDGVAGMPGCLSYVIAQDPADADAIWVTEVWDSQASHKASLSLPSVQDAISRGRPLIAGFDQRIETVPVGGHGIQKTA</sequence>
<evidence type="ECO:0000313" key="3">
    <source>
        <dbReference type="EMBL" id="MCW4473375.1"/>
    </source>
</evidence>
<evidence type="ECO:0000259" key="2">
    <source>
        <dbReference type="PROSITE" id="PS51725"/>
    </source>
</evidence>
<protein>
    <submittedName>
        <fullName evidence="3">Antibiotic biosynthesis monooxygenase</fullName>
    </submittedName>
</protein>
<dbReference type="InterPro" id="IPR007138">
    <property type="entry name" value="ABM_dom"/>
</dbReference>
<dbReference type="EMBL" id="JAPCHY010000010">
    <property type="protein sequence ID" value="MCW4473375.1"/>
    <property type="molecule type" value="Genomic_DNA"/>
</dbReference>
<organism evidence="3 4">
    <name type="scientific">Xanthomonas chitinilytica</name>
    <dbReference type="NCBI Taxonomy" id="2989819"/>
    <lineage>
        <taxon>Bacteria</taxon>
        <taxon>Pseudomonadati</taxon>
        <taxon>Pseudomonadota</taxon>
        <taxon>Gammaproteobacteria</taxon>
        <taxon>Lysobacterales</taxon>
        <taxon>Lysobacteraceae</taxon>
        <taxon>Xanthomonas</taxon>
    </lineage>
</organism>
<keyword evidence="4" id="KW-1185">Reference proteome</keyword>
<comment type="caution">
    <text evidence="3">The sequence shown here is derived from an EMBL/GenBank/DDBJ whole genome shotgun (WGS) entry which is preliminary data.</text>
</comment>
<dbReference type="GO" id="GO:0004497">
    <property type="term" value="F:monooxygenase activity"/>
    <property type="evidence" value="ECO:0007669"/>
    <property type="project" value="UniProtKB-KW"/>
</dbReference>
<keyword evidence="3" id="KW-0503">Monooxygenase</keyword>
<evidence type="ECO:0000256" key="1">
    <source>
        <dbReference type="SAM" id="MobiDB-lite"/>
    </source>
</evidence>
<dbReference type="Gene3D" id="3.30.70.100">
    <property type="match status" value="1"/>
</dbReference>
<accession>A0ABT3JYX4</accession>
<proteinExistence type="predicted"/>
<feature type="compositionally biased region" description="Basic and acidic residues" evidence="1">
    <location>
        <begin position="1"/>
        <end position="10"/>
    </location>
</feature>
<dbReference type="InterPro" id="IPR011008">
    <property type="entry name" value="Dimeric_a/b-barrel"/>
</dbReference>
<dbReference type="PROSITE" id="PS51725">
    <property type="entry name" value="ABM"/>
    <property type="match status" value="1"/>
</dbReference>
<name>A0ABT3JYX4_9XANT</name>
<dbReference type="SUPFAM" id="SSF54909">
    <property type="entry name" value="Dimeric alpha+beta barrel"/>
    <property type="match status" value="1"/>
</dbReference>
<reference evidence="3 4" key="1">
    <citation type="submission" date="2022-10" db="EMBL/GenBank/DDBJ databases">
        <title>Xanthomonas sp. H13-6.</title>
        <authorList>
            <person name="Liu X."/>
            <person name="Deng Z."/>
            <person name="Jiang Y."/>
            <person name="Yu T."/>
            <person name="Ai J."/>
        </authorList>
    </citation>
    <scope>NUCLEOTIDE SEQUENCE [LARGE SCALE GENOMIC DNA]</scope>
    <source>
        <strain evidence="3 4">H13-6</strain>
    </source>
</reference>
<gene>
    <name evidence="3" type="ORF">OK345_12760</name>
</gene>
<evidence type="ECO:0000313" key="4">
    <source>
        <dbReference type="Proteomes" id="UP001209922"/>
    </source>
</evidence>
<dbReference type="Proteomes" id="UP001209922">
    <property type="component" value="Unassembled WGS sequence"/>
</dbReference>
<feature type="domain" description="ABM" evidence="2">
    <location>
        <begin position="28"/>
        <end position="115"/>
    </location>
</feature>
<keyword evidence="3" id="KW-0560">Oxidoreductase</keyword>
<feature type="region of interest" description="Disordered" evidence="1">
    <location>
        <begin position="1"/>
        <end position="21"/>
    </location>
</feature>